<feature type="transmembrane region" description="Helical" evidence="7">
    <location>
        <begin position="352"/>
        <end position="370"/>
    </location>
</feature>
<dbReference type="STRING" id="33978.A6M13_15350"/>
<feature type="transmembrane region" description="Helical" evidence="7">
    <location>
        <begin position="311"/>
        <end position="332"/>
    </location>
</feature>
<dbReference type="InterPro" id="IPR002528">
    <property type="entry name" value="MATE_fam"/>
</dbReference>
<dbReference type="GO" id="GO:0005886">
    <property type="term" value="C:plasma membrane"/>
    <property type="evidence" value="ECO:0007669"/>
    <property type="project" value="UniProtKB-SubCell"/>
</dbReference>
<evidence type="ECO:0000256" key="1">
    <source>
        <dbReference type="ARBA" id="ARBA00004651"/>
    </source>
</evidence>
<feature type="transmembrane region" description="Helical" evidence="7">
    <location>
        <begin position="382"/>
        <end position="402"/>
    </location>
</feature>
<organism evidence="8 9">
    <name type="scientific">Caryophanon tenue</name>
    <dbReference type="NCBI Taxonomy" id="33978"/>
    <lineage>
        <taxon>Bacteria</taxon>
        <taxon>Bacillati</taxon>
        <taxon>Bacillota</taxon>
        <taxon>Bacilli</taxon>
        <taxon>Bacillales</taxon>
        <taxon>Caryophanaceae</taxon>
        <taxon>Caryophanon</taxon>
    </lineage>
</organism>
<dbReference type="CDD" id="cd13134">
    <property type="entry name" value="MATE_like_8"/>
    <property type="match status" value="1"/>
</dbReference>
<dbReference type="NCBIfam" id="TIGR00797">
    <property type="entry name" value="matE"/>
    <property type="match status" value="1"/>
</dbReference>
<evidence type="ECO:0000313" key="9">
    <source>
        <dbReference type="Proteomes" id="UP000093199"/>
    </source>
</evidence>
<feature type="transmembrane region" description="Helical" evidence="7">
    <location>
        <begin position="128"/>
        <end position="148"/>
    </location>
</feature>
<protein>
    <submittedName>
        <fullName evidence="8">MATE family efflux transporter</fullName>
    </submittedName>
</protein>
<accession>A0A1C0YBN2</accession>
<dbReference type="Proteomes" id="UP000093199">
    <property type="component" value="Unassembled WGS sequence"/>
</dbReference>
<evidence type="ECO:0000313" key="8">
    <source>
        <dbReference type="EMBL" id="OCS84560.1"/>
    </source>
</evidence>
<feature type="transmembrane region" description="Helical" evidence="7">
    <location>
        <begin position="276"/>
        <end position="299"/>
    </location>
</feature>
<dbReference type="PANTHER" id="PTHR42925:SF1">
    <property type="entry name" value="VIRULENCE FACTOR MVIN"/>
    <property type="match status" value="1"/>
</dbReference>
<proteinExistence type="predicted"/>
<dbReference type="InterPro" id="IPR048279">
    <property type="entry name" value="MdtK-like"/>
</dbReference>
<keyword evidence="5 7" id="KW-1133">Transmembrane helix</keyword>
<sequence length="449" mass="49746">MRARDDFNLFHLTWPIFLEIFLFSLMGLVDTFMLSAVSDNAVSGVGTANTYIHISILILEVVGNGAAIVVAQYLGSRRYIEATKISALAISLNLAFGLVMSVLFVWNANRLMEVMNLQGDVLYYAQSYLAIVGGGIFLQALINALAAIIRVHGLTKQTMYISLAMNVVHIGLNYVLIFGKFGAPELGVQGAAISSVVSRALAVIVFFWLLTKALHVKIMWKNYITWNGEFVRKILNIGLPSAGEQVLYQCCQLIFLYYVTYLGSEALAARQYANNISMFTYLTALAVGMGTSIIVGRLIGAGRSDEAYARVWKSLRISFSIGLVVVLVTILFREPLMRVFTDDPEIIRLGSMAILCGILLETGRIVNITIINSLRASGDAGFPLRAGFFSMLCMSVPLGYYFVFVLDWGLIGVWLAISADEWVRAILSSLRWRSLKWQRYALVEQKDGE</sequence>
<dbReference type="OrthoDB" id="9780160at2"/>
<evidence type="ECO:0000256" key="2">
    <source>
        <dbReference type="ARBA" id="ARBA00022448"/>
    </source>
</evidence>
<dbReference type="Pfam" id="PF01554">
    <property type="entry name" value="MatE"/>
    <property type="match status" value="2"/>
</dbReference>
<feature type="transmembrane region" description="Helical" evidence="7">
    <location>
        <begin position="87"/>
        <end position="108"/>
    </location>
</feature>
<dbReference type="InterPro" id="IPR047135">
    <property type="entry name" value="YsiQ"/>
</dbReference>
<keyword evidence="4 7" id="KW-0812">Transmembrane</keyword>
<comment type="caution">
    <text evidence="8">The sequence shown here is derived from an EMBL/GenBank/DDBJ whole genome shotgun (WGS) entry which is preliminary data.</text>
</comment>
<evidence type="ECO:0000256" key="5">
    <source>
        <dbReference type="ARBA" id="ARBA00022989"/>
    </source>
</evidence>
<gene>
    <name evidence="8" type="ORF">A6M13_15350</name>
</gene>
<dbReference type="AlphaFoldDB" id="A0A1C0YBN2"/>
<reference evidence="8 9" key="1">
    <citation type="submission" date="2016-07" db="EMBL/GenBank/DDBJ databases">
        <title>Caryophanon tenue genome sequencing.</title>
        <authorList>
            <person name="Verma A."/>
            <person name="Pal Y."/>
            <person name="Krishnamurthi S."/>
        </authorList>
    </citation>
    <scope>NUCLEOTIDE SEQUENCE [LARGE SCALE GENOMIC DNA]</scope>
    <source>
        <strain evidence="8 9">DSM 14152</strain>
    </source>
</reference>
<evidence type="ECO:0000256" key="3">
    <source>
        <dbReference type="ARBA" id="ARBA00022475"/>
    </source>
</evidence>
<feature type="transmembrane region" description="Helical" evidence="7">
    <location>
        <begin position="160"/>
        <end position="179"/>
    </location>
</feature>
<comment type="subcellular location">
    <subcellularLocation>
        <location evidence="1">Cell membrane</location>
        <topology evidence="1">Multi-pass membrane protein</topology>
    </subcellularLocation>
</comment>
<dbReference type="GO" id="GO:0042910">
    <property type="term" value="F:xenobiotic transmembrane transporter activity"/>
    <property type="evidence" value="ECO:0007669"/>
    <property type="project" value="InterPro"/>
</dbReference>
<feature type="transmembrane region" description="Helical" evidence="7">
    <location>
        <begin position="54"/>
        <end position="75"/>
    </location>
</feature>
<evidence type="ECO:0000256" key="4">
    <source>
        <dbReference type="ARBA" id="ARBA00022692"/>
    </source>
</evidence>
<name>A0A1C0YBN2_9BACL</name>
<keyword evidence="9" id="KW-1185">Reference proteome</keyword>
<keyword evidence="2" id="KW-0813">Transport</keyword>
<keyword evidence="6 7" id="KW-0472">Membrane</keyword>
<evidence type="ECO:0000256" key="6">
    <source>
        <dbReference type="ARBA" id="ARBA00023136"/>
    </source>
</evidence>
<keyword evidence="3" id="KW-1003">Cell membrane</keyword>
<dbReference type="PIRSF" id="PIRSF006603">
    <property type="entry name" value="DinF"/>
    <property type="match status" value="1"/>
</dbReference>
<dbReference type="PANTHER" id="PTHR42925">
    <property type="entry name" value="MULTIDRUG AND TOXIN EFFLUX PROTEIN MATE FAMILY"/>
    <property type="match status" value="1"/>
</dbReference>
<dbReference type="RefSeq" id="WP_066546479.1">
    <property type="nucleotide sequence ID" value="NZ_MASJ01000024.1"/>
</dbReference>
<feature type="transmembrane region" description="Helical" evidence="7">
    <location>
        <begin position="191"/>
        <end position="211"/>
    </location>
</feature>
<feature type="transmembrane region" description="Helical" evidence="7">
    <location>
        <begin position="246"/>
        <end position="264"/>
    </location>
</feature>
<evidence type="ECO:0000256" key="7">
    <source>
        <dbReference type="SAM" id="Phobius"/>
    </source>
</evidence>
<feature type="transmembrane region" description="Helical" evidence="7">
    <location>
        <begin position="12"/>
        <end position="34"/>
    </location>
</feature>
<dbReference type="GO" id="GO:0015297">
    <property type="term" value="F:antiporter activity"/>
    <property type="evidence" value="ECO:0007669"/>
    <property type="project" value="InterPro"/>
</dbReference>
<dbReference type="EMBL" id="MASJ01000024">
    <property type="protein sequence ID" value="OCS84560.1"/>
    <property type="molecule type" value="Genomic_DNA"/>
</dbReference>